<evidence type="ECO:0000313" key="3">
    <source>
        <dbReference type="Proteomes" id="UP000838756"/>
    </source>
</evidence>
<protein>
    <submittedName>
        <fullName evidence="2">Jg8088 protein</fullName>
    </submittedName>
</protein>
<evidence type="ECO:0000313" key="2">
    <source>
        <dbReference type="EMBL" id="CAH2226687.1"/>
    </source>
</evidence>
<dbReference type="EMBL" id="CAKXAJ010021823">
    <property type="protein sequence ID" value="CAH2226687.1"/>
    <property type="molecule type" value="Genomic_DNA"/>
</dbReference>
<comment type="caution">
    <text evidence="2">The sequence shown here is derived from an EMBL/GenBank/DDBJ whole genome shotgun (WGS) entry which is preliminary data.</text>
</comment>
<dbReference type="Proteomes" id="UP000838756">
    <property type="component" value="Unassembled WGS sequence"/>
</dbReference>
<accession>A0A8S4QXJ4</accession>
<name>A0A8S4QXJ4_9NEOP</name>
<keyword evidence="3" id="KW-1185">Reference proteome</keyword>
<feature type="region of interest" description="Disordered" evidence="1">
    <location>
        <begin position="1"/>
        <end position="30"/>
    </location>
</feature>
<reference evidence="2" key="1">
    <citation type="submission" date="2022-03" db="EMBL/GenBank/DDBJ databases">
        <authorList>
            <person name="Lindestad O."/>
        </authorList>
    </citation>
    <scope>NUCLEOTIDE SEQUENCE</scope>
</reference>
<dbReference type="AlphaFoldDB" id="A0A8S4QXJ4"/>
<organism evidence="2 3">
    <name type="scientific">Pararge aegeria aegeria</name>
    <dbReference type="NCBI Taxonomy" id="348720"/>
    <lineage>
        <taxon>Eukaryota</taxon>
        <taxon>Metazoa</taxon>
        <taxon>Ecdysozoa</taxon>
        <taxon>Arthropoda</taxon>
        <taxon>Hexapoda</taxon>
        <taxon>Insecta</taxon>
        <taxon>Pterygota</taxon>
        <taxon>Neoptera</taxon>
        <taxon>Endopterygota</taxon>
        <taxon>Lepidoptera</taxon>
        <taxon>Glossata</taxon>
        <taxon>Ditrysia</taxon>
        <taxon>Papilionoidea</taxon>
        <taxon>Nymphalidae</taxon>
        <taxon>Satyrinae</taxon>
        <taxon>Satyrini</taxon>
        <taxon>Parargina</taxon>
        <taxon>Pararge</taxon>
    </lineage>
</organism>
<evidence type="ECO:0000256" key="1">
    <source>
        <dbReference type="SAM" id="MobiDB-lite"/>
    </source>
</evidence>
<gene>
    <name evidence="2" type="primary">jg8088</name>
    <name evidence="2" type="ORF">PAEG_LOCUS7382</name>
</gene>
<sequence length="96" mass="10742">MHVSYPARVSQESPPGAASVEPLVPSPHHNKHLATVQRRATRRRLFSINLFVPATRTLAANKRKWRRGPGRGARGEVINTSREMHRLGNRPPPLAL</sequence>
<proteinExistence type="predicted"/>